<keyword evidence="4" id="KW-1185">Reference proteome</keyword>
<dbReference type="InterPro" id="IPR006674">
    <property type="entry name" value="HD_domain"/>
</dbReference>
<dbReference type="CDD" id="cd00077">
    <property type="entry name" value="HDc"/>
    <property type="match status" value="1"/>
</dbReference>
<dbReference type="SMART" id="SM00471">
    <property type="entry name" value="HDc"/>
    <property type="match status" value="1"/>
</dbReference>
<dbReference type="EC" id="3.1.4.-" evidence="3"/>
<dbReference type="PROSITE" id="PS51831">
    <property type="entry name" value="HD"/>
    <property type="match status" value="1"/>
</dbReference>
<organism evidence="3 4">
    <name type="scientific">Fusibacter bizertensis</name>
    <dbReference type="NCBI Taxonomy" id="1488331"/>
    <lineage>
        <taxon>Bacteria</taxon>
        <taxon>Bacillati</taxon>
        <taxon>Bacillota</taxon>
        <taxon>Clostridia</taxon>
        <taxon>Eubacteriales</taxon>
        <taxon>Eubacteriales Family XII. Incertae Sedis</taxon>
        <taxon>Fusibacter</taxon>
    </lineage>
</organism>
<feature type="domain" description="HD-GYP" evidence="2">
    <location>
        <begin position="115"/>
        <end position="310"/>
    </location>
</feature>
<dbReference type="RefSeq" id="WP_281092844.1">
    <property type="nucleotide sequence ID" value="NZ_JARYZI010000001.1"/>
</dbReference>
<gene>
    <name evidence="3" type="ORF">QE109_02740</name>
</gene>
<proteinExistence type="predicted"/>
<comment type="caution">
    <text evidence="3">The sequence shown here is derived from an EMBL/GenBank/DDBJ whole genome shotgun (WGS) entry which is preliminary data.</text>
</comment>
<dbReference type="PANTHER" id="PTHR43155:SF2">
    <property type="entry name" value="CYCLIC DI-GMP PHOSPHODIESTERASE PA4108"/>
    <property type="match status" value="1"/>
</dbReference>
<reference evidence="3 4" key="1">
    <citation type="submission" date="2023-04" db="EMBL/GenBank/DDBJ databases">
        <title>Fusibacter bizertensis strain WBS, isolated from littoral bottom sediments of the Arctic seas - biochemical and genomic analysis.</title>
        <authorList>
            <person name="Brioukhanov A.L."/>
        </authorList>
    </citation>
    <scope>NUCLEOTIDE SEQUENCE [LARGE SCALE GENOMIC DNA]</scope>
    <source>
        <strain evidence="3 4">WBS</strain>
    </source>
</reference>
<dbReference type="PANTHER" id="PTHR43155">
    <property type="entry name" value="CYCLIC DI-GMP PHOSPHODIESTERASE PA4108-RELATED"/>
    <property type="match status" value="1"/>
</dbReference>
<dbReference type="EMBL" id="JARYZI010000001">
    <property type="protein sequence ID" value="MDH8677046.1"/>
    <property type="molecule type" value="Genomic_DNA"/>
</dbReference>
<dbReference type="GO" id="GO:0016787">
    <property type="term" value="F:hydrolase activity"/>
    <property type="evidence" value="ECO:0007669"/>
    <property type="project" value="UniProtKB-KW"/>
</dbReference>
<dbReference type="PROSITE" id="PS51832">
    <property type="entry name" value="HD_GYP"/>
    <property type="match status" value="1"/>
</dbReference>
<keyword evidence="3" id="KW-0378">Hydrolase</keyword>
<dbReference type="Gene3D" id="1.10.3210.10">
    <property type="entry name" value="Hypothetical protein af1432"/>
    <property type="match status" value="1"/>
</dbReference>
<evidence type="ECO:0000259" key="1">
    <source>
        <dbReference type="PROSITE" id="PS51831"/>
    </source>
</evidence>
<dbReference type="NCBIfam" id="TIGR00277">
    <property type="entry name" value="HDIG"/>
    <property type="match status" value="1"/>
</dbReference>
<accession>A0ABT6N9F0</accession>
<evidence type="ECO:0000259" key="2">
    <source>
        <dbReference type="PROSITE" id="PS51832"/>
    </source>
</evidence>
<dbReference type="InterPro" id="IPR006675">
    <property type="entry name" value="HDIG_dom"/>
</dbReference>
<evidence type="ECO:0000313" key="4">
    <source>
        <dbReference type="Proteomes" id="UP001158045"/>
    </source>
</evidence>
<dbReference type="InterPro" id="IPR037522">
    <property type="entry name" value="HD_GYP_dom"/>
</dbReference>
<dbReference type="SUPFAM" id="SSF109604">
    <property type="entry name" value="HD-domain/PDEase-like"/>
    <property type="match status" value="1"/>
</dbReference>
<sequence length="361" mass="41429">MQKHFIGGVIPGSIIAQDVYGSDGILLIKKGSMFREQYIPRFIDAGVQEIFVEENGSMTPETITTIRKSLNIQDVIHDKTRTHAQNQIKKTMLKFKSVSNTDVQKISQIVEDMIEQLLDKKDFVFALSQLRSVDDYTYQHSVNVGVLSLIIGIDLALEQEQLKQLGMGAILHDIGKIMIPEDIIKKPAKLTNEEFREVKKHTEYGYEILIQTDIPEEAARIALHHHEKFDGTGYSRGLRNTKIPLFARIVAVADVYDAMSNDRVYQKRSAPDKVFREITHLGDKHFDTKIMETFARHINIYPTGTGIVLNSGHRGIVLYQNKLYPESPIVRVFLPKDQDYKRLYFDLDLSLNTKWYIIETF</sequence>
<dbReference type="Proteomes" id="UP001158045">
    <property type="component" value="Unassembled WGS sequence"/>
</dbReference>
<name>A0ABT6N9F0_9FIRM</name>
<protein>
    <submittedName>
        <fullName evidence="3">HD-GYP domain-containing protein</fullName>
        <ecNumber evidence="3">3.1.4.-</ecNumber>
    </submittedName>
</protein>
<evidence type="ECO:0000313" key="3">
    <source>
        <dbReference type="EMBL" id="MDH8677046.1"/>
    </source>
</evidence>
<dbReference type="InterPro" id="IPR003607">
    <property type="entry name" value="HD/PDEase_dom"/>
</dbReference>
<feature type="domain" description="HD" evidence="1">
    <location>
        <begin position="137"/>
        <end position="259"/>
    </location>
</feature>
<dbReference type="Pfam" id="PF13487">
    <property type="entry name" value="HD_5"/>
    <property type="match status" value="1"/>
</dbReference>